<evidence type="ECO:0000313" key="1">
    <source>
        <dbReference type="EMBL" id="RVW87739.1"/>
    </source>
</evidence>
<evidence type="ECO:0008006" key="3">
    <source>
        <dbReference type="Google" id="ProtNLM"/>
    </source>
</evidence>
<protein>
    <recommendedName>
        <fullName evidence="3">Endonuclease/exonuclease/phosphatase domain-containing protein</fullName>
    </recommendedName>
</protein>
<reference evidence="1 2" key="1">
    <citation type="journal article" date="2018" name="PLoS Genet.">
        <title>Population sequencing reveals clonal diversity and ancestral inbreeding in the grapevine cultivar Chardonnay.</title>
        <authorList>
            <person name="Roach M.J."/>
            <person name="Johnson D.L."/>
            <person name="Bohlmann J."/>
            <person name="van Vuuren H.J."/>
            <person name="Jones S.J."/>
            <person name="Pretorius I.S."/>
            <person name="Schmidt S.A."/>
            <person name="Borneman A.R."/>
        </authorList>
    </citation>
    <scope>NUCLEOTIDE SEQUENCE [LARGE SCALE GENOMIC DNA]</scope>
    <source>
        <strain evidence="2">cv. Chardonnay</strain>
        <tissue evidence="1">Leaf</tissue>
    </source>
</reference>
<dbReference type="Proteomes" id="UP000288805">
    <property type="component" value="Unassembled WGS sequence"/>
</dbReference>
<name>A0A438HTH3_VITVI</name>
<dbReference type="EMBL" id="QGNW01000180">
    <property type="protein sequence ID" value="RVW87739.1"/>
    <property type="molecule type" value="Genomic_DNA"/>
</dbReference>
<sequence>MEMGQFSISCRLRNVEDGKAWIFTGVYGPFSKDDRETLWGELGAIRGIWDDPWCIGGDFNVTLSLWERSNQGRLTGAMRRFALVVDDLKLLDIPLQRGGGGGGRWLLEVEGVRKGPSPFRFENMWLKVDGFKELLRGWWQEAGGRGRASFRLATKLKILKDKIKTWNRDVFGRLEVNKNLALQQIEFWDRVESDRNLTERETKLKTEAKDVFKKWVLLEETH</sequence>
<dbReference type="AlphaFoldDB" id="A0A438HTH3"/>
<dbReference type="InterPro" id="IPR036691">
    <property type="entry name" value="Endo/exonu/phosph_ase_sf"/>
</dbReference>
<comment type="caution">
    <text evidence="1">The sequence shown here is derived from an EMBL/GenBank/DDBJ whole genome shotgun (WGS) entry which is preliminary data.</text>
</comment>
<organism evidence="1 2">
    <name type="scientific">Vitis vinifera</name>
    <name type="common">Grape</name>
    <dbReference type="NCBI Taxonomy" id="29760"/>
    <lineage>
        <taxon>Eukaryota</taxon>
        <taxon>Viridiplantae</taxon>
        <taxon>Streptophyta</taxon>
        <taxon>Embryophyta</taxon>
        <taxon>Tracheophyta</taxon>
        <taxon>Spermatophyta</taxon>
        <taxon>Magnoliopsida</taxon>
        <taxon>eudicotyledons</taxon>
        <taxon>Gunneridae</taxon>
        <taxon>Pentapetalae</taxon>
        <taxon>rosids</taxon>
        <taxon>Vitales</taxon>
        <taxon>Vitaceae</taxon>
        <taxon>Viteae</taxon>
        <taxon>Vitis</taxon>
    </lineage>
</organism>
<gene>
    <name evidence="1" type="ORF">CK203_043994</name>
</gene>
<dbReference type="Gene3D" id="3.60.10.10">
    <property type="entry name" value="Endonuclease/exonuclease/phosphatase"/>
    <property type="match status" value="1"/>
</dbReference>
<evidence type="ECO:0000313" key="2">
    <source>
        <dbReference type="Proteomes" id="UP000288805"/>
    </source>
</evidence>
<proteinExistence type="predicted"/>
<accession>A0A438HTH3</accession>
<dbReference type="SUPFAM" id="SSF56219">
    <property type="entry name" value="DNase I-like"/>
    <property type="match status" value="1"/>
</dbReference>